<dbReference type="CDD" id="cd09293">
    <property type="entry name" value="AMN1"/>
    <property type="match status" value="1"/>
</dbReference>
<comment type="caution">
    <text evidence="3">The sequence shown here is derived from an EMBL/GenBank/DDBJ whole genome shotgun (WGS) entry which is preliminary data.</text>
</comment>
<organism evidence="3 4">
    <name type="scientific">Candida maltosa (strain Xu316)</name>
    <name type="common">Yeast</name>
    <dbReference type="NCBI Taxonomy" id="1245528"/>
    <lineage>
        <taxon>Eukaryota</taxon>
        <taxon>Fungi</taxon>
        <taxon>Dikarya</taxon>
        <taxon>Ascomycota</taxon>
        <taxon>Saccharomycotina</taxon>
        <taxon>Pichiomycetes</taxon>
        <taxon>Debaryomycetaceae</taxon>
        <taxon>Candida/Lodderomyces clade</taxon>
        <taxon>Candida</taxon>
    </lineage>
</organism>
<dbReference type="PANTHER" id="PTHR13318:SF95">
    <property type="entry name" value="F-BOX PROTEIN YLR352W"/>
    <property type="match status" value="1"/>
</dbReference>
<keyword evidence="4" id="KW-1185">Reference proteome</keyword>
<gene>
    <name evidence="3" type="ORF">G210_5632</name>
</gene>
<dbReference type="PANTHER" id="PTHR13318">
    <property type="entry name" value="PARTNER OF PAIRED, ISOFORM B-RELATED"/>
    <property type="match status" value="1"/>
</dbReference>
<dbReference type="SUPFAM" id="SSF52047">
    <property type="entry name" value="RNI-like"/>
    <property type="match status" value="1"/>
</dbReference>
<evidence type="ECO:0000313" key="3">
    <source>
        <dbReference type="EMBL" id="EMG50958.1"/>
    </source>
</evidence>
<proteinExistence type="predicted"/>
<feature type="region of interest" description="Disordered" evidence="1">
    <location>
        <begin position="98"/>
        <end position="129"/>
    </location>
</feature>
<dbReference type="EMBL" id="AOGT01000064">
    <property type="protein sequence ID" value="EMG50958.1"/>
    <property type="molecule type" value="Genomic_DNA"/>
</dbReference>
<dbReference type="GO" id="GO:0019005">
    <property type="term" value="C:SCF ubiquitin ligase complex"/>
    <property type="evidence" value="ECO:0007669"/>
    <property type="project" value="TreeGrafter"/>
</dbReference>
<evidence type="ECO:0000256" key="1">
    <source>
        <dbReference type="SAM" id="MobiDB-lite"/>
    </source>
</evidence>
<reference evidence="3 4" key="1">
    <citation type="submission" date="2013-02" db="EMBL/GenBank/DDBJ databases">
        <title>Genome sequence of Candida maltosa Xu316, a potential industrial strain for xylitol and ethanol production.</title>
        <authorList>
            <person name="Yu J."/>
            <person name="Wang Q."/>
            <person name="Geng X."/>
            <person name="Bao W."/>
            <person name="He P."/>
            <person name="Cai J."/>
        </authorList>
    </citation>
    <scope>NUCLEOTIDE SEQUENCE [LARGE SCALE GENOMIC DNA]</scope>
    <source>
        <strain evidence="4">Xu316</strain>
    </source>
</reference>
<dbReference type="AlphaFoldDB" id="M3JFD6"/>
<dbReference type="HOGENOM" id="CLU_031725_0_0_1"/>
<dbReference type="GO" id="GO:0031146">
    <property type="term" value="P:SCF-dependent proteasomal ubiquitin-dependent protein catabolic process"/>
    <property type="evidence" value="ECO:0007669"/>
    <property type="project" value="TreeGrafter"/>
</dbReference>
<protein>
    <recommendedName>
        <fullName evidence="2">F-box/LRR-repeat protein 15-like leucin rich repeat domain-containing protein</fullName>
    </recommendedName>
</protein>
<evidence type="ECO:0000313" key="4">
    <source>
        <dbReference type="Proteomes" id="UP000011777"/>
    </source>
</evidence>
<dbReference type="InterPro" id="IPR032675">
    <property type="entry name" value="LRR_dom_sf"/>
</dbReference>
<dbReference type="Pfam" id="PF25372">
    <property type="entry name" value="DUF7885"/>
    <property type="match status" value="1"/>
</dbReference>
<dbReference type="Gene3D" id="3.80.10.10">
    <property type="entry name" value="Ribonuclease Inhibitor"/>
    <property type="match status" value="1"/>
</dbReference>
<name>M3JFD6_CANMX</name>
<dbReference type="InterPro" id="IPR057207">
    <property type="entry name" value="FBXL15_LRR"/>
</dbReference>
<dbReference type="InterPro" id="IPR006553">
    <property type="entry name" value="Leu-rich_rpt_Cys-con_subtyp"/>
</dbReference>
<dbReference type="Proteomes" id="UP000011777">
    <property type="component" value="Unassembled WGS sequence"/>
</dbReference>
<dbReference type="OrthoDB" id="550575at2759"/>
<dbReference type="OMA" id="IGLAGCH"/>
<feature type="compositionally biased region" description="Polar residues" evidence="1">
    <location>
        <begin position="98"/>
        <end position="112"/>
    </location>
</feature>
<accession>M3JFD6</accession>
<dbReference type="eggNOG" id="KOG1947">
    <property type="taxonomic scope" value="Eukaryota"/>
</dbReference>
<feature type="domain" description="F-box/LRR-repeat protein 15-like leucin rich repeat" evidence="2">
    <location>
        <begin position="328"/>
        <end position="480"/>
    </location>
</feature>
<dbReference type="STRING" id="1245528.M3JFD6"/>
<evidence type="ECO:0000259" key="2">
    <source>
        <dbReference type="Pfam" id="PF25372"/>
    </source>
</evidence>
<sequence>MNFNSTRPLSYDSTDNQIINPFITTLNDNEEHDRKSPKPLKRAKSIVSPKSLSALFTRNKRSSIRRKRRSLILSTNEQNSSFTCQDYKLPDQPEFQFSSGGEYLSSSTNSDLESLPDLTDDEYTPESTPIKPVPNCYFTTIEEPPRFDFKKLYNLKDKLVDEPVLLLQPSIFEIPEILYKIISYVDCQNSILPQESSPIRRRPLSYKHAMLIHGNKELAERALLEQQQLLLPSRGSPLLNCLLVNKMFYKVTCDVLSQKFYSSDETQLTKFIDNQGVTTVKFQPTLFILHKLFQTKQPLFDQVISHINFSNLSWFELYMCPKILPPISIFQQCGTKLKKLIITGSKIIDDSFVSQLSKYCPNLETIDFRASELISDFGIYQISNHCKRLKSINFGRKNKGHFITDSSISRLIEHNRELNTIGLAGCFITDKTLFEIAYKLPNITRLSLNNCHHLSNHSISMIFSNSHFFQKLSVLELRFNLQIVDLKSLIEFKRRQKYHHDIILLLELCETLMYKMRQQEFEMDKLISQKIFQDISDWANDYNDGDLSYQEIVQLTTRQQHA</sequence>
<dbReference type="SMART" id="SM00367">
    <property type="entry name" value="LRR_CC"/>
    <property type="match status" value="5"/>
</dbReference>